<keyword evidence="10" id="KW-1185">Reference proteome</keyword>
<accession>A0A7X8TKR5</accession>
<keyword evidence="2 7" id="KW-0813">Transport</keyword>
<dbReference type="EMBL" id="JABAHY010000010">
    <property type="protein sequence ID" value="NLS10488.1"/>
    <property type="molecule type" value="Genomic_DNA"/>
</dbReference>
<keyword evidence="3" id="KW-1003">Cell membrane</keyword>
<evidence type="ECO:0000256" key="1">
    <source>
        <dbReference type="ARBA" id="ARBA00004651"/>
    </source>
</evidence>
<dbReference type="PANTHER" id="PTHR43386">
    <property type="entry name" value="OLIGOPEPTIDE TRANSPORT SYSTEM PERMEASE PROTEIN APPC"/>
    <property type="match status" value="1"/>
</dbReference>
<dbReference type="AlphaFoldDB" id="A0A7X8TKR5"/>
<dbReference type="SUPFAM" id="SSF161098">
    <property type="entry name" value="MetI-like"/>
    <property type="match status" value="1"/>
</dbReference>
<keyword evidence="5 7" id="KW-1133">Transmembrane helix</keyword>
<feature type="transmembrane region" description="Helical" evidence="7">
    <location>
        <begin position="23"/>
        <end position="47"/>
    </location>
</feature>
<dbReference type="Pfam" id="PF00528">
    <property type="entry name" value="BPD_transp_1"/>
    <property type="match status" value="1"/>
</dbReference>
<comment type="similarity">
    <text evidence="7">Belongs to the binding-protein-dependent transport system permease family.</text>
</comment>
<sequence length="293" mass="30825">MSTEATPQQDPQSTVAKKPRRRLLTTTGVGLVMVGLTVLIAVLSPWLTPYSATATNAHIALMGPSAEHWLGTDQYGRDVLTRTLEGGRYALLVAFLSTTIAVVIGTLIGAVAAYAEGWLDEIISRVMDAVLSVPAVLAMLLIVTVFGQGLWVIVLAVAVVYVPAVARVVRGAARPVANSGYVTAARARGERGLPIIIREILPNVRDTVMVEFAMRASWVILLVSTLSFLGFGANPPTPDWGLMVEENRTALTVAPLGTVAPIVSLAILVVGVNLAADGLAKRMGVDRAARAAG</sequence>
<feature type="domain" description="ABC transmembrane type-1" evidence="8">
    <location>
        <begin position="87"/>
        <end position="280"/>
    </location>
</feature>
<feature type="transmembrane region" description="Helical" evidence="7">
    <location>
        <begin position="89"/>
        <end position="114"/>
    </location>
</feature>
<dbReference type="GO" id="GO:0055085">
    <property type="term" value="P:transmembrane transport"/>
    <property type="evidence" value="ECO:0007669"/>
    <property type="project" value="InterPro"/>
</dbReference>
<organism evidence="9 10">
    <name type="scientific">Nesterenkonia sedimenti</name>
    <dbReference type="NCBI Taxonomy" id="1463632"/>
    <lineage>
        <taxon>Bacteria</taxon>
        <taxon>Bacillati</taxon>
        <taxon>Actinomycetota</taxon>
        <taxon>Actinomycetes</taxon>
        <taxon>Micrococcales</taxon>
        <taxon>Micrococcaceae</taxon>
        <taxon>Nesterenkonia</taxon>
    </lineage>
</organism>
<dbReference type="PROSITE" id="PS50928">
    <property type="entry name" value="ABC_TM1"/>
    <property type="match status" value="1"/>
</dbReference>
<evidence type="ECO:0000256" key="2">
    <source>
        <dbReference type="ARBA" id="ARBA00022448"/>
    </source>
</evidence>
<reference evidence="9 10" key="1">
    <citation type="submission" date="2020-04" db="EMBL/GenBank/DDBJ databases">
        <title>Nesterenkonia sp. nov., isolated from marine sediment.</title>
        <authorList>
            <person name="Zhang G."/>
        </authorList>
    </citation>
    <scope>NUCLEOTIDE SEQUENCE [LARGE SCALE GENOMIC DNA]</scope>
    <source>
        <strain evidence="9 10">MY13</strain>
    </source>
</reference>
<comment type="subcellular location">
    <subcellularLocation>
        <location evidence="1 7">Cell membrane</location>
        <topology evidence="1 7">Multi-pass membrane protein</topology>
    </subcellularLocation>
</comment>
<evidence type="ECO:0000256" key="3">
    <source>
        <dbReference type="ARBA" id="ARBA00022475"/>
    </source>
</evidence>
<evidence type="ECO:0000313" key="10">
    <source>
        <dbReference type="Proteomes" id="UP000523139"/>
    </source>
</evidence>
<keyword evidence="6 7" id="KW-0472">Membrane</keyword>
<evidence type="ECO:0000256" key="6">
    <source>
        <dbReference type="ARBA" id="ARBA00023136"/>
    </source>
</evidence>
<dbReference type="RefSeq" id="WP_168887970.1">
    <property type="nucleotide sequence ID" value="NZ_JABAHY010000010.1"/>
</dbReference>
<name>A0A7X8TKR5_9MICC</name>
<dbReference type="CDD" id="cd06261">
    <property type="entry name" value="TM_PBP2"/>
    <property type="match status" value="1"/>
</dbReference>
<dbReference type="PANTHER" id="PTHR43386:SF25">
    <property type="entry name" value="PEPTIDE ABC TRANSPORTER PERMEASE PROTEIN"/>
    <property type="match status" value="1"/>
</dbReference>
<feature type="transmembrane region" description="Helical" evidence="7">
    <location>
        <begin position="212"/>
        <end position="233"/>
    </location>
</feature>
<feature type="transmembrane region" description="Helical" evidence="7">
    <location>
        <begin position="253"/>
        <end position="276"/>
    </location>
</feature>
<evidence type="ECO:0000259" key="8">
    <source>
        <dbReference type="PROSITE" id="PS50928"/>
    </source>
</evidence>
<evidence type="ECO:0000313" key="9">
    <source>
        <dbReference type="EMBL" id="NLS10488.1"/>
    </source>
</evidence>
<evidence type="ECO:0000256" key="4">
    <source>
        <dbReference type="ARBA" id="ARBA00022692"/>
    </source>
</evidence>
<evidence type="ECO:0000256" key="5">
    <source>
        <dbReference type="ARBA" id="ARBA00022989"/>
    </source>
</evidence>
<dbReference type="Gene3D" id="1.10.3720.10">
    <property type="entry name" value="MetI-like"/>
    <property type="match status" value="1"/>
</dbReference>
<dbReference type="InterPro" id="IPR035906">
    <property type="entry name" value="MetI-like_sf"/>
</dbReference>
<feature type="transmembrane region" description="Helical" evidence="7">
    <location>
        <begin position="126"/>
        <end position="144"/>
    </location>
</feature>
<proteinExistence type="inferred from homology"/>
<protein>
    <submittedName>
        <fullName evidence="9">ABC transporter permease</fullName>
    </submittedName>
</protein>
<feature type="transmembrane region" description="Helical" evidence="7">
    <location>
        <begin position="150"/>
        <end position="169"/>
    </location>
</feature>
<gene>
    <name evidence="9" type="ORF">HGQ17_10900</name>
</gene>
<dbReference type="GO" id="GO:0005886">
    <property type="term" value="C:plasma membrane"/>
    <property type="evidence" value="ECO:0007669"/>
    <property type="project" value="UniProtKB-SubCell"/>
</dbReference>
<dbReference type="InterPro" id="IPR050366">
    <property type="entry name" value="BP-dependent_transpt_permease"/>
</dbReference>
<dbReference type="InterPro" id="IPR000515">
    <property type="entry name" value="MetI-like"/>
</dbReference>
<keyword evidence="4 7" id="KW-0812">Transmembrane</keyword>
<dbReference type="Proteomes" id="UP000523139">
    <property type="component" value="Unassembled WGS sequence"/>
</dbReference>
<evidence type="ECO:0000256" key="7">
    <source>
        <dbReference type="RuleBase" id="RU363032"/>
    </source>
</evidence>
<comment type="caution">
    <text evidence="9">The sequence shown here is derived from an EMBL/GenBank/DDBJ whole genome shotgun (WGS) entry which is preliminary data.</text>
</comment>